<proteinExistence type="predicted"/>
<gene>
    <name evidence="2" type="ORF">EAH81_18740</name>
</gene>
<keyword evidence="3" id="KW-1185">Reference proteome</keyword>
<sequence length="105" mass="12441">MNSKYLKTNHIVPKSNMVFLFSIIERKLKKSCHEFHEFSLIFILKPLKKFATDCTDLNRFFDLCNQNKNLKKIRELLRLFAIARVVAKKTYVVLFASFQIKLLSL</sequence>
<evidence type="ECO:0000313" key="2">
    <source>
        <dbReference type="EMBL" id="TPG37530.1"/>
    </source>
</evidence>
<keyword evidence="1" id="KW-0812">Transmembrane</keyword>
<dbReference type="EMBL" id="RCZH01000013">
    <property type="protein sequence ID" value="TPG37530.1"/>
    <property type="molecule type" value="Genomic_DNA"/>
</dbReference>
<name>A0A502ELX4_9FLAO</name>
<keyword evidence="1" id="KW-0472">Membrane</keyword>
<dbReference type="AlphaFoldDB" id="A0A502ELX4"/>
<feature type="transmembrane region" description="Helical" evidence="1">
    <location>
        <begin position="76"/>
        <end position="100"/>
    </location>
</feature>
<protein>
    <submittedName>
        <fullName evidence="2">Uncharacterized protein</fullName>
    </submittedName>
</protein>
<evidence type="ECO:0000313" key="3">
    <source>
        <dbReference type="Proteomes" id="UP000319700"/>
    </source>
</evidence>
<comment type="caution">
    <text evidence="2">The sequence shown here is derived from an EMBL/GenBank/DDBJ whole genome shotgun (WGS) entry which is preliminary data.</text>
</comment>
<keyword evidence="1" id="KW-1133">Transmembrane helix</keyword>
<evidence type="ECO:0000256" key="1">
    <source>
        <dbReference type="SAM" id="Phobius"/>
    </source>
</evidence>
<dbReference type="Proteomes" id="UP000319700">
    <property type="component" value="Unassembled WGS sequence"/>
</dbReference>
<reference evidence="2 3" key="1">
    <citation type="journal article" date="2019" name="Environ. Microbiol.">
        <title>Species interactions and distinct microbial communities in high Arctic permafrost affected cryosols are associated with the CH4 and CO2 gas fluxes.</title>
        <authorList>
            <person name="Altshuler I."/>
            <person name="Hamel J."/>
            <person name="Turney S."/>
            <person name="Magnuson E."/>
            <person name="Levesque R."/>
            <person name="Greer C."/>
            <person name="Whyte L.G."/>
        </authorList>
    </citation>
    <scope>NUCLEOTIDE SEQUENCE [LARGE SCALE GENOMIC DNA]</scope>
    <source>
        <strain evidence="2 3">42</strain>
    </source>
</reference>
<accession>A0A502ELX4</accession>
<organism evidence="2 3">
    <name type="scientific">Flavobacterium pectinovorum</name>
    <dbReference type="NCBI Taxonomy" id="29533"/>
    <lineage>
        <taxon>Bacteria</taxon>
        <taxon>Pseudomonadati</taxon>
        <taxon>Bacteroidota</taxon>
        <taxon>Flavobacteriia</taxon>
        <taxon>Flavobacteriales</taxon>
        <taxon>Flavobacteriaceae</taxon>
        <taxon>Flavobacterium</taxon>
    </lineage>
</organism>